<proteinExistence type="predicted"/>
<reference evidence="1 2" key="1">
    <citation type="submission" date="2017-01" db="EMBL/GenBank/DDBJ databases">
        <title>Complete Genome Sequence of Paenalcaligenes hominis, Isolated from a paraplegic Patient with neurogenic bladder.</title>
        <authorList>
            <person name="Mukhopadhyay R."/>
            <person name="Joaquin J."/>
            <person name="Hogue R."/>
            <person name="Kilaru A."/>
            <person name="Jospin G."/>
            <person name="Mars K."/>
            <person name="Eisen J.A."/>
            <person name="Chaturvedi V."/>
        </authorList>
    </citation>
    <scope>NUCLEOTIDE SEQUENCE [LARGE SCALE GENOMIC DNA]</scope>
    <source>
        <strain evidence="1 2">15S00501</strain>
    </source>
</reference>
<gene>
    <name evidence="1" type="ORF">PAEH1_11185</name>
</gene>
<protein>
    <recommendedName>
        <fullName evidence="3">DUF3318 domain-containing protein</fullName>
    </recommendedName>
</protein>
<organism evidence="1 2">
    <name type="scientific">Paenalcaligenes hominis</name>
    <dbReference type="NCBI Taxonomy" id="643674"/>
    <lineage>
        <taxon>Bacteria</taxon>
        <taxon>Pseudomonadati</taxon>
        <taxon>Pseudomonadota</taxon>
        <taxon>Betaproteobacteria</taxon>
        <taxon>Burkholderiales</taxon>
        <taxon>Alcaligenaceae</taxon>
        <taxon>Paenalcaligenes</taxon>
    </lineage>
</organism>
<sequence>MAKSNPYLERKVRIEVLRARAAVERGQLCKVASELSHSLEPSTLFNVVRSQLTHGLSSGLGAGMGSWLDLIFSSGRRYPLLFSGASALLSSVLGKKKWRLGAMALTAWRLFGAYQHLHAKKQERYIQPRSRSKSTVIGPF</sequence>
<dbReference type="Proteomes" id="UP000189369">
    <property type="component" value="Chromosome"/>
</dbReference>
<dbReference type="KEGG" id="phn:PAEH1_11185"/>
<accession>A0A1U9K1P4</accession>
<dbReference type="AlphaFoldDB" id="A0A1U9K1P4"/>
<name>A0A1U9K1P4_9BURK</name>
<evidence type="ECO:0008006" key="3">
    <source>
        <dbReference type="Google" id="ProtNLM"/>
    </source>
</evidence>
<evidence type="ECO:0000313" key="2">
    <source>
        <dbReference type="Proteomes" id="UP000189369"/>
    </source>
</evidence>
<evidence type="ECO:0000313" key="1">
    <source>
        <dbReference type="EMBL" id="AQS51965.1"/>
    </source>
</evidence>
<dbReference type="EMBL" id="CP019697">
    <property type="protein sequence ID" value="AQS51965.1"/>
    <property type="molecule type" value="Genomic_DNA"/>
</dbReference>
<dbReference type="STRING" id="643674.PAEH1_11185"/>
<dbReference type="OrthoDB" id="8639152at2"/>